<proteinExistence type="predicted"/>
<reference evidence="2" key="1">
    <citation type="submission" date="2021-07" db="EMBL/GenBank/DDBJ databases">
        <title>Draft genome of Mortierella alpina, strain LL118, isolated from an aspen leaf litter sample.</title>
        <authorList>
            <person name="Yang S."/>
            <person name="Vinatzer B.A."/>
        </authorList>
    </citation>
    <scope>NUCLEOTIDE SEQUENCE</scope>
    <source>
        <strain evidence="2">LL118</strain>
    </source>
</reference>
<organism evidence="2 3">
    <name type="scientific">Mortierella alpina</name>
    <name type="common">Oleaginous fungus</name>
    <name type="synonym">Mortierella renispora</name>
    <dbReference type="NCBI Taxonomy" id="64518"/>
    <lineage>
        <taxon>Eukaryota</taxon>
        <taxon>Fungi</taxon>
        <taxon>Fungi incertae sedis</taxon>
        <taxon>Mucoromycota</taxon>
        <taxon>Mortierellomycotina</taxon>
        <taxon>Mortierellomycetes</taxon>
        <taxon>Mortierellales</taxon>
        <taxon>Mortierellaceae</taxon>
        <taxon>Mortierella</taxon>
    </lineage>
</organism>
<feature type="compositionally biased region" description="Polar residues" evidence="1">
    <location>
        <begin position="64"/>
        <end position="76"/>
    </location>
</feature>
<sequence length="224" mass="24117">MPMPLATEERDPADHTQQQQQQQCQFSGSILQVHGPEQGDEGLPFEQGHSPIAQDRAPAVDLNRNVSPGTAEDTNAVPSEVSEAQAAIQDQPTFDADDRKGWKAIQRLTSMFLCRADLPPIAHSSQGVPPPPLSNVDGSSCHDNHDQDELCSTRTPTVYASSCGPHSRASMTAMAGEPPEDSSSTFTSSSSRIVFGRILLGLEEMLAMLSQLVRPDSRPRDATA</sequence>
<dbReference type="AlphaFoldDB" id="A0A9P8CZL3"/>
<name>A0A9P8CZL3_MORAP</name>
<gene>
    <name evidence="2" type="ORF">KVV02_002492</name>
</gene>
<feature type="region of interest" description="Disordered" evidence="1">
    <location>
        <begin position="122"/>
        <end position="187"/>
    </location>
</feature>
<accession>A0A9P8CZL3</accession>
<evidence type="ECO:0000313" key="3">
    <source>
        <dbReference type="Proteomes" id="UP000717515"/>
    </source>
</evidence>
<protein>
    <submittedName>
        <fullName evidence="2">Uncharacterized protein</fullName>
    </submittedName>
</protein>
<feature type="compositionally biased region" description="Polar residues" evidence="1">
    <location>
        <begin position="150"/>
        <end position="160"/>
    </location>
</feature>
<comment type="caution">
    <text evidence="2">The sequence shown here is derived from an EMBL/GenBank/DDBJ whole genome shotgun (WGS) entry which is preliminary data.</text>
</comment>
<evidence type="ECO:0000313" key="2">
    <source>
        <dbReference type="EMBL" id="KAG9324714.1"/>
    </source>
</evidence>
<feature type="region of interest" description="Disordered" evidence="1">
    <location>
        <begin position="1"/>
        <end position="76"/>
    </location>
</feature>
<dbReference type="Proteomes" id="UP000717515">
    <property type="component" value="Unassembled WGS sequence"/>
</dbReference>
<dbReference type="EMBL" id="JAIFTL010000058">
    <property type="protein sequence ID" value="KAG9324714.1"/>
    <property type="molecule type" value="Genomic_DNA"/>
</dbReference>
<evidence type="ECO:0000256" key="1">
    <source>
        <dbReference type="SAM" id="MobiDB-lite"/>
    </source>
</evidence>